<dbReference type="EMBL" id="KN832987">
    <property type="protein sequence ID" value="KIM84749.1"/>
    <property type="molecule type" value="Genomic_DNA"/>
</dbReference>
<feature type="region of interest" description="Disordered" evidence="1">
    <location>
        <begin position="189"/>
        <end position="217"/>
    </location>
</feature>
<dbReference type="HOGENOM" id="CLU_1272715_0_0_1"/>
<reference evidence="3" key="2">
    <citation type="submission" date="2015-01" db="EMBL/GenBank/DDBJ databases">
        <title>Evolutionary Origins and Diversification of the Mycorrhizal Mutualists.</title>
        <authorList>
            <consortium name="DOE Joint Genome Institute"/>
            <consortium name="Mycorrhizal Genomics Consortium"/>
            <person name="Kohler A."/>
            <person name="Kuo A."/>
            <person name="Nagy L.G."/>
            <person name="Floudas D."/>
            <person name="Copeland A."/>
            <person name="Barry K.W."/>
            <person name="Cichocki N."/>
            <person name="Veneault-Fourrey C."/>
            <person name="LaButti K."/>
            <person name="Lindquist E.A."/>
            <person name="Lipzen A."/>
            <person name="Lundell T."/>
            <person name="Morin E."/>
            <person name="Murat C."/>
            <person name="Riley R."/>
            <person name="Ohm R."/>
            <person name="Sun H."/>
            <person name="Tunlid A."/>
            <person name="Henrissat B."/>
            <person name="Grigoriev I.V."/>
            <person name="Hibbett D.S."/>
            <person name="Martin F."/>
        </authorList>
    </citation>
    <scope>NUCLEOTIDE SEQUENCE [LARGE SCALE GENOMIC DNA]</scope>
    <source>
        <strain evidence="3">F 1598</strain>
    </source>
</reference>
<accession>A0A0C3FYL3</accession>
<feature type="compositionally biased region" description="Basic residues" evidence="1">
    <location>
        <begin position="55"/>
        <end position="65"/>
    </location>
</feature>
<dbReference type="InParanoid" id="A0A0C3FYL3"/>
<organism evidence="2 3">
    <name type="scientific">Piloderma croceum (strain F 1598)</name>
    <dbReference type="NCBI Taxonomy" id="765440"/>
    <lineage>
        <taxon>Eukaryota</taxon>
        <taxon>Fungi</taxon>
        <taxon>Dikarya</taxon>
        <taxon>Basidiomycota</taxon>
        <taxon>Agaricomycotina</taxon>
        <taxon>Agaricomycetes</taxon>
        <taxon>Agaricomycetidae</taxon>
        <taxon>Atheliales</taxon>
        <taxon>Atheliaceae</taxon>
        <taxon>Piloderma</taxon>
    </lineage>
</organism>
<feature type="region of interest" description="Disordered" evidence="1">
    <location>
        <begin position="34"/>
        <end position="65"/>
    </location>
</feature>
<keyword evidence="3" id="KW-1185">Reference proteome</keyword>
<feature type="compositionally biased region" description="Basic residues" evidence="1">
    <location>
        <begin position="77"/>
        <end position="93"/>
    </location>
</feature>
<dbReference type="AlphaFoldDB" id="A0A0C3FYL3"/>
<reference evidence="2 3" key="1">
    <citation type="submission" date="2014-04" db="EMBL/GenBank/DDBJ databases">
        <authorList>
            <consortium name="DOE Joint Genome Institute"/>
            <person name="Kuo A."/>
            <person name="Tarkka M."/>
            <person name="Buscot F."/>
            <person name="Kohler A."/>
            <person name="Nagy L.G."/>
            <person name="Floudas D."/>
            <person name="Copeland A."/>
            <person name="Barry K.W."/>
            <person name="Cichocki N."/>
            <person name="Veneault-Fourrey C."/>
            <person name="LaButti K."/>
            <person name="Lindquist E.A."/>
            <person name="Lipzen A."/>
            <person name="Lundell T."/>
            <person name="Morin E."/>
            <person name="Murat C."/>
            <person name="Sun H."/>
            <person name="Tunlid A."/>
            <person name="Henrissat B."/>
            <person name="Grigoriev I.V."/>
            <person name="Hibbett D.S."/>
            <person name="Martin F."/>
            <person name="Nordberg H.P."/>
            <person name="Cantor M.N."/>
            <person name="Hua S.X."/>
        </authorList>
    </citation>
    <scope>NUCLEOTIDE SEQUENCE [LARGE SCALE GENOMIC DNA]</scope>
    <source>
        <strain evidence="2 3">F 1598</strain>
    </source>
</reference>
<feature type="compositionally biased region" description="Basic and acidic residues" evidence="1">
    <location>
        <begin position="102"/>
        <end position="125"/>
    </location>
</feature>
<evidence type="ECO:0000313" key="3">
    <source>
        <dbReference type="Proteomes" id="UP000054166"/>
    </source>
</evidence>
<name>A0A0C3FYL3_PILCF</name>
<feature type="region of interest" description="Disordered" evidence="1">
    <location>
        <begin position="77"/>
        <end position="141"/>
    </location>
</feature>
<feature type="compositionally biased region" description="Basic and acidic residues" evidence="1">
    <location>
        <begin position="190"/>
        <end position="207"/>
    </location>
</feature>
<evidence type="ECO:0000313" key="2">
    <source>
        <dbReference type="EMBL" id="KIM84749.1"/>
    </source>
</evidence>
<dbReference type="Proteomes" id="UP000054166">
    <property type="component" value="Unassembled WGS sequence"/>
</dbReference>
<evidence type="ECO:0000256" key="1">
    <source>
        <dbReference type="SAM" id="MobiDB-lite"/>
    </source>
</evidence>
<proteinExistence type="predicted"/>
<sequence>MAHETSHLPEPQRPFAILLHYPIHIDNNTRIESYKGPASEEGSALENAEWANRTGKQRGKADRKRAMIRTIKIKRRATRTRWHGPHSRHKRDRRTSDMASFEDARTTLQREREKEKERKPPEKVTEIASSAGGSPMIDNTKRKNTNHAIRSYKASNVKGSGKSRDNVGGWAAATAVEVRDEARLTAMEEEVQKENLRENMGGRKEAMSDLGRSHGII</sequence>
<gene>
    <name evidence="2" type="ORF">PILCRDRAFT_780671</name>
</gene>
<protein>
    <submittedName>
        <fullName evidence="2">Uncharacterized protein</fullName>
    </submittedName>
</protein>